<gene>
    <name evidence="2" type="ORF">PSEWESI4_04847</name>
</gene>
<keyword evidence="3" id="KW-1185">Reference proteome</keyword>
<dbReference type="Pfam" id="PF11454">
    <property type="entry name" value="DUF3016"/>
    <property type="match status" value="1"/>
</dbReference>
<reference evidence="2 3" key="1">
    <citation type="submission" date="2020-08" db="EMBL/GenBank/DDBJ databases">
        <authorList>
            <person name="Criscuolo A."/>
        </authorList>
    </citation>
    <scope>NUCLEOTIDE SEQUENCE [LARGE SCALE GENOMIC DNA]</scope>
    <source>
        <strain evidence="2">CIP111764</strain>
    </source>
</reference>
<feature type="signal peptide" evidence="1">
    <location>
        <begin position="1"/>
        <end position="24"/>
    </location>
</feature>
<evidence type="ECO:0000313" key="3">
    <source>
        <dbReference type="Proteomes" id="UP000583387"/>
    </source>
</evidence>
<evidence type="ECO:0000313" key="2">
    <source>
        <dbReference type="EMBL" id="CAD5110524.1"/>
    </source>
</evidence>
<dbReference type="AlphaFoldDB" id="A0A7U7ESV2"/>
<proteinExistence type="predicted"/>
<sequence>MRLAPTLTALAVCSLLAGLPLQLAAQSAVEVSFTNPEKFRDANLRGRGYGYGADDFVLKEIRATFEKLGERYLGPGQTLRIDVQDIDLAGRYEPWRAHAYDVRFMRDITWPSMKLHYELSQDGKPLASGDARLSDMSYLQRPGRSVNSSDRLYAEKVMLNDWFRKQFGDRRVGSVD</sequence>
<accession>A0A7U7ESV2</accession>
<dbReference type="InterPro" id="IPR021557">
    <property type="entry name" value="DUF3016"/>
</dbReference>
<feature type="chain" id="PRO_5030835028" description="DUF3016 domain-containing protein" evidence="1">
    <location>
        <begin position="25"/>
        <end position="176"/>
    </location>
</feature>
<dbReference type="Proteomes" id="UP000583387">
    <property type="component" value="Unassembled WGS sequence"/>
</dbReference>
<organism evidence="2 3">
    <name type="scientific">Zestomonas carbonaria</name>
    <dbReference type="NCBI Taxonomy" id="2762745"/>
    <lineage>
        <taxon>Bacteria</taxon>
        <taxon>Pseudomonadati</taxon>
        <taxon>Pseudomonadota</taxon>
        <taxon>Gammaproteobacteria</taxon>
        <taxon>Pseudomonadales</taxon>
        <taxon>Pseudomonadaceae</taxon>
        <taxon>Zestomonas</taxon>
    </lineage>
</organism>
<evidence type="ECO:0000256" key="1">
    <source>
        <dbReference type="SAM" id="SignalP"/>
    </source>
</evidence>
<name>A0A7U7ESV2_9GAMM</name>
<evidence type="ECO:0008006" key="4">
    <source>
        <dbReference type="Google" id="ProtNLM"/>
    </source>
</evidence>
<protein>
    <recommendedName>
        <fullName evidence="4">DUF3016 domain-containing protein</fullName>
    </recommendedName>
</protein>
<keyword evidence="1" id="KW-0732">Signal</keyword>
<dbReference type="RefSeq" id="WP_187673834.1">
    <property type="nucleotide sequence ID" value="NZ_CAJFCI010000093.1"/>
</dbReference>
<comment type="caution">
    <text evidence="2">The sequence shown here is derived from an EMBL/GenBank/DDBJ whole genome shotgun (WGS) entry which is preliminary data.</text>
</comment>
<dbReference type="EMBL" id="CAJFCI010000093">
    <property type="protein sequence ID" value="CAD5110524.1"/>
    <property type="molecule type" value="Genomic_DNA"/>
</dbReference>